<reference evidence="1" key="1">
    <citation type="submission" date="2020-08" db="EMBL/GenBank/DDBJ databases">
        <title>Multicomponent nature underlies the extraordinary mechanical properties of spider dragline silk.</title>
        <authorList>
            <person name="Kono N."/>
            <person name="Nakamura H."/>
            <person name="Mori M."/>
            <person name="Yoshida Y."/>
            <person name="Ohtoshi R."/>
            <person name="Malay A.D."/>
            <person name="Moran D.A.P."/>
            <person name="Tomita M."/>
            <person name="Numata K."/>
            <person name="Arakawa K."/>
        </authorList>
    </citation>
    <scope>NUCLEOTIDE SEQUENCE</scope>
</reference>
<dbReference type="AlphaFoldDB" id="A0A8X7BVI5"/>
<proteinExistence type="predicted"/>
<comment type="caution">
    <text evidence="1">The sequence shown here is derived from an EMBL/GenBank/DDBJ whole genome shotgun (WGS) entry which is preliminary data.</text>
</comment>
<gene>
    <name evidence="1" type="ORF">TNIN_72871</name>
</gene>
<keyword evidence="2" id="KW-1185">Reference proteome</keyword>
<name>A0A8X7BVI5_9ARAC</name>
<accession>A0A8X7BVI5</accession>
<dbReference type="Proteomes" id="UP000886998">
    <property type="component" value="Unassembled WGS sequence"/>
</dbReference>
<evidence type="ECO:0000313" key="1">
    <source>
        <dbReference type="EMBL" id="GFY43519.1"/>
    </source>
</evidence>
<evidence type="ECO:0000313" key="2">
    <source>
        <dbReference type="Proteomes" id="UP000886998"/>
    </source>
</evidence>
<dbReference type="EMBL" id="BMAV01003741">
    <property type="protein sequence ID" value="GFY43519.1"/>
    <property type="molecule type" value="Genomic_DNA"/>
</dbReference>
<organism evidence="1 2">
    <name type="scientific">Trichonephila inaurata madagascariensis</name>
    <dbReference type="NCBI Taxonomy" id="2747483"/>
    <lineage>
        <taxon>Eukaryota</taxon>
        <taxon>Metazoa</taxon>
        <taxon>Ecdysozoa</taxon>
        <taxon>Arthropoda</taxon>
        <taxon>Chelicerata</taxon>
        <taxon>Arachnida</taxon>
        <taxon>Araneae</taxon>
        <taxon>Araneomorphae</taxon>
        <taxon>Entelegynae</taxon>
        <taxon>Araneoidea</taxon>
        <taxon>Nephilidae</taxon>
        <taxon>Trichonephila</taxon>
        <taxon>Trichonephila inaurata</taxon>
    </lineage>
</organism>
<protein>
    <submittedName>
        <fullName evidence="1">Uncharacterized protein</fullName>
    </submittedName>
</protein>
<sequence>MPFKLKAWLKAKLGLRGSSIPYGEFKDEPGSTSEEVKMEPMISFDCAYCDYRSPTQKGLRCRCRDTIKCTYSKISRGWTTSLVTSVAAWTPSCVLTAQYFSGCLDYKSGHISRAWTPSRPRAAFQWLFGLQIWSHQSFPGHHQVYLQRCISGAVWTTSLITSVAIWTPSSVLTSQHFSSFLGKRFVTSVAPGHHKCIYALHLSGFWTLFHTALSGLR</sequence>